<sequence>MLEPMIKEAIIKDLQTKYIQTPKYNYKKRTY</sequence>
<protein>
    <recommendedName>
        <fullName evidence="3">Transposase</fullName>
    </recommendedName>
</protein>
<comment type="caution">
    <text evidence="1">The sequence shown here is derived from an EMBL/GenBank/DDBJ whole genome shotgun (WGS) entry which is preliminary data.</text>
</comment>
<evidence type="ECO:0000313" key="1">
    <source>
        <dbReference type="EMBL" id="MDQ0352056.1"/>
    </source>
</evidence>
<evidence type="ECO:0008006" key="3">
    <source>
        <dbReference type="Google" id="ProtNLM"/>
    </source>
</evidence>
<evidence type="ECO:0000313" key="2">
    <source>
        <dbReference type="Proteomes" id="UP001236723"/>
    </source>
</evidence>
<accession>A0ABU0DUC1</accession>
<keyword evidence="2" id="KW-1185">Reference proteome</keyword>
<dbReference type="EMBL" id="JAUSUP010000005">
    <property type="protein sequence ID" value="MDQ0352056.1"/>
    <property type="molecule type" value="Genomic_DNA"/>
</dbReference>
<gene>
    <name evidence="1" type="ORF">J2R98_001890</name>
</gene>
<proteinExistence type="predicted"/>
<organism evidence="1 2">
    <name type="scientific">Alkalibacillus filiformis</name>
    <dbReference type="NCBI Taxonomy" id="200990"/>
    <lineage>
        <taxon>Bacteria</taxon>
        <taxon>Bacillati</taxon>
        <taxon>Bacillota</taxon>
        <taxon>Bacilli</taxon>
        <taxon>Bacillales</taxon>
        <taxon>Bacillaceae</taxon>
        <taxon>Alkalibacillus</taxon>
    </lineage>
</organism>
<reference evidence="1 2" key="1">
    <citation type="submission" date="2023-07" db="EMBL/GenBank/DDBJ databases">
        <title>Genomic Encyclopedia of Type Strains, Phase IV (KMG-IV): sequencing the most valuable type-strain genomes for metagenomic binning, comparative biology and taxonomic classification.</title>
        <authorList>
            <person name="Goeker M."/>
        </authorList>
    </citation>
    <scope>NUCLEOTIDE SEQUENCE [LARGE SCALE GENOMIC DNA]</scope>
    <source>
        <strain evidence="1 2">DSM 15448</strain>
    </source>
</reference>
<name>A0ABU0DUC1_9BACI</name>
<dbReference type="Proteomes" id="UP001236723">
    <property type="component" value="Unassembled WGS sequence"/>
</dbReference>